<accession>A0ABQ6IJ42</accession>
<keyword evidence="3 6" id="KW-0812">Transmembrane</keyword>
<keyword evidence="2" id="KW-1003">Cell membrane</keyword>
<feature type="transmembrane region" description="Helical" evidence="6">
    <location>
        <begin position="118"/>
        <end position="139"/>
    </location>
</feature>
<evidence type="ECO:0000256" key="2">
    <source>
        <dbReference type="ARBA" id="ARBA00022475"/>
    </source>
</evidence>
<dbReference type="PANTHER" id="PTHR42703">
    <property type="entry name" value="NADH DEHYDROGENASE"/>
    <property type="match status" value="1"/>
</dbReference>
<feature type="transmembrane region" description="Helical" evidence="6">
    <location>
        <begin position="78"/>
        <end position="98"/>
    </location>
</feature>
<dbReference type="Proteomes" id="UP001157125">
    <property type="component" value="Unassembled WGS sequence"/>
</dbReference>
<protein>
    <recommendedName>
        <fullName evidence="9">Na(+)/H(+) antiporter subunit D</fullName>
    </recommendedName>
</protein>
<evidence type="ECO:0000313" key="8">
    <source>
        <dbReference type="Proteomes" id="UP001157125"/>
    </source>
</evidence>
<comment type="subcellular location">
    <subcellularLocation>
        <location evidence="1">Cell membrane</location>
        <topology evidence="1">Multi-pass membrane protein</topology>
    </subcellularLocation>
</comment>
<organism evidence="7 8">
    <name type="scientific">Demequina litorisediminis</name>
    <dbReference type="NCBI Taxonomy" id="1849022"/>
    <lineage>
        <taxon>Bacteria</taxon>
        <taxon>Bacillati</taxon>
        <taxon>Actinomycetota</taxon>
        <taxon>Actinomycetes</taxon>
        <taxon>Micrococcales</taxon>
        <taxon>Demequinaceae</taxon>
        <taxon>Demequina</taxon>
    </lineage>
</organism>
<sequence>MTHVLVPLVVLLPLLGAALALVTGRFPRLQILISTGTLALVTIVSIVLLVMVDADGPAVIEVGAWPAPWGIVLMVDRLSAIMLVISSVVLLAVLLYAIGQGIADGDRETPVSIFHPTYLMLAAGLAVAFVAGDLFNLYVGFEILLGASMCCSRSAAPACASGRASRTSWCRSCRRCSSSRPSALCTAPPAP</sequence>
<evidence type="ECO:0000256" key="3">
    <source>
        <dbReference type="ARBA" id="ARBA00022692"/>
    </source>
</evidence>
<evidence type="ECO:0008006" key="9">
    <source>
        <dbReference type="Google" id="ProtNLM"/>
    </source>
</evidence>
<reference evidence="8" key="1">
    <citation type="journal article" date="2019" name="Int. J. Syst. Evol. Microbiol.">
        <title>The Global Catalogue of Microorganisms (GCM) 10K type strain sequencing project: providing services to taxonomists for standard genome sequencing and annotation.</title>
        <authorList>
            <consortium name="The Broad Institute Genomics Platform"/>
            <consortium name="The Broad Institute Genome Sequencing Center for Infectious Disease"/>
            <person name="Wu L."/>
            <person name="Ma J."/>
        </authorList>
    </citation>
    <scope>NUCLEOTIDE SEQUENCE [LARGE SCALE GENOMIC DNA]</scope>
    <source>
        <strain evidence="8">NBRC 112299</strain>
    </source>
</reference>
<keyword evidence="4 6" id="KW-1133">Transmembrane helix</keyword>
<keyword evidence="8" id="KW-1185">Reference proteome</keyword>
<evidence type="ECO:0000313" key="7">
    <source>
        <dbReference type="EMBL" id="GMA36719.1"/>
    </source>
</evidence>
<evidence type="ECO:0000256" key="5">
    <source>
        <dbReference type="ARBA" id="ARBA00023136"/>
    </source>
</evidence>
<dbReference type="PANTHER" id="PTHR42703:SF1">
    <property type="entry name" value="NA(+)_H(+) ANTIPORTER SUBUNIT D1"/>
    <property type="match status" value="1"/>
</dbReference>
<evidence type="ECO:0000256" key="6">
    <source>
        <dbReference type="SAM" id="Phobius"/>
    </source>
</evidence>
<feature type="transmembrane region" description="Helical" evidence="6">
    <location>
        <begin position="30"/>
        <end position="52"/>
    </location>
</feature>
<name>A0ABQ6IJ42_9MICO</name>
<dbReference type="EMBL" id="BSUN01000001">
    <property type="protein sequence ID" value="GMA36719.1"/>
    <property type="molecule type" value="Genomic_DNA"/>
</dbReference>
<keyword evidence="5 6" id="KW-0472">Membrane</keyword>
<dbReference type="InterPro" id="IPR050586">
    <property type="entry name" value="CPA3_Na-H_Antiporter_D"/>
</dbReference>
<gene>
    <name evidence="7" type="ORF">GCM10025876_29230</name>
</gene>
<evidence type="ECO:0000256" key="4">
    <source>
        <dbReference type="ARBA" id="ARBA00022989"/>
    </source>
</evidence>
<comment type="caution">
    <text evidence="7">The sequence shown here is derived from an EMBL/GenBank/DDBJ whole genome shotgun (WGS) entry which is preliminary data.</text>
</comment>
<evidence type="ECO:0000256" key="1">
    <source>
        <dbReference type="ARBA" id="ARBA00004651"/>
    </source>
</evidence>
<proteinExistence type="predicted"/>